<feature type="domain" description="Chlorhexidine efflux transporter" evidence="2">
    <location>
        <begin position="73"/>
        <end position="135"/>
    </location>
</feature>
<gene>
    <name evidence="3" type="ORF">SAMN02745117_01967</name>
</gene>
<feature type="transmembrane region" description="Helical" evidence="1">
    <location>
        <begin position="105"/>
        <end position="130"/>
    </location>
</feature>
<dbReference type="OrthoDB" id="1631120at2"/>
<dbReference type="Proteomes" id="UP000184327">
    <property type="component" value="Unassembled WGS sequence"/>
</dbReference>
<feature type="transmembrane region" description="Helical" evidence="1">
    <location>
        <begin position="79"/>
        <end position="99"/>
    </location>
</feature>
<reference evidence="3 4" key="1">
    <citation type="submission" date="2016-11" db="EMBL/GenBank/DDBJ databases">
        <authorList>
            <person name="Jaros S."/>
            <person name="Januszkiewicz K."/>
            <person name="Wedrychowicz H."/>
        </authorList>
    </citation>
    <scope>NUCLEOTIDE SEQUENCE [LARGE SCALE GENOMIC DNA]</scope>
    <source>
        <strain evidence="3 4">DSM 16112</strain>
    </source>
</reference>
<dbReference type="NCBIfam" id="NF033664">
    <property type="entry name" value="PACE_transport"/>
    <property type="match status" value="1"/>
</dbReference>
<evidence type="ECO:0000259" key="2">
    <source>
        <dbReference type="Pfam" id="PF05232"/>
    </source>
</evidence>
<name>A0A1M5BRA9_9BURK</name>
<keyword evidence="4" id="KW-1185">Reference proteome</keyword>
<sequence length="145" mass="16382">MQLQGIKRRVVYVALYEAIAIAVSSLGLALASSHDVHMALPAAVAASAIAMAWNYVFNLFFERWEARQQVKGRSLRRRIVHAIGFEGGLVFFLVPLFAWRFEVSLWHAFVMDFALMVFFLVYTFVFSWCFDKVFGLPASAQPVAA</sequence>
<feature type="transmembrane region" description="Helical" evidence="1">
    <location>
        <begin position="12"/>
        <end position="32"/>
    </location>
</feature>
<evidence type="ECO:0000256" key="1">
    <source>
        <dbReference type="SAM" id="Phobius"/>
    </source>
</evidence>
<dbReference type="EMBL" id="FQUZ01000023">
    <property type="protein sequence ID" value="SHF45069.1"/>
    <property type="molecule type" value="Genomic_DNA"/>
</dbReference>
<dbReference type="Pfam" id="PF05232">
    <property type="entry name" value="BTP"/>
    <property type="match status" value="2"/>
</dbReference>
<accession>A0A1M5BRA9</accession>
<dbReference type="InterPro" id="IPR058208">
    <property type="entry name" value="PACE"/>
</dbReference>
<keyword evidence="1" id="KW-0472">Membrane</keyword>
<evidence type="ECO:0000313" key="3">
    <source>
        <dbReference type="EMBL" id="SHF45069.1"/>
    </source>
</evidence>
<dbReference type="InterPro" id="IPR007896">
    <property type="entry name" value="BTP_bacteria"/>
</dbReference>
<organism evidence="3 4">
    <name type="scientific">Lampropedia hyalina DSM 16112</name>
    <dbReference type="NCBI Taxonomy" id="1122156"/>
    <lineage>
        <taxon>Bacteria</taxon>
        <taxon>Pseudomonadati</taxon>
        <taxon>Pseudomonadota</taxon>
        <taxon>Betaproteobacteria</taxon>
        <taxon>Burkholderiales</taxon>
        <taxon>Comamonadaceae</taxon>
        <taxon>Lampropedia</taxon>
    </lineage>
</organism>
<dbReference type="RefSeq" id="WP_073356522.1">
    <property type="nucleotide sequence ID" value="NZ_FQUZ01000023.1"/>
</dbReference>
<keyword evidence="1" id="KW-1133">Transmembrane helix</keyword>
<feature type="transmembrane region" description="Helical" evidence="1">
    <location>
        <begin position="38"/>
        <end position="58"/>
    </location>
</feature>
<evidence type="ECO:0000313" key="4">
    <source>
        <dbReference type="Proteomes" id="UP000184327"/>
    </source>
</evidence>
<feature type="domain" description="Chlorhexidine efflux transporter" evidence="2">
    <location>
        <begin position="5"/>
        <end position="67"/>
    </location>
</feature>
<protein>
    <submittedName>
        <fullName evidence="3">Uncharacterized membrane protein</fullName>
    </submittedName>
</protein>
<proteinExistence type="predicted"/>
<dbReference type="STRING" id="1122156.SAMN02745117_01967"/>
<keyword evidence="1" id="KW-0812">Transmembrane</keyword>
<dbReference type="AlphaFoldDB" id="A0A1M5BRA9"/>